<reference evidence="3" key="1">
    <citation type="submission" date="2016-06" db="UniProtKB">
        <authorList>
            <consortium name="WormBaseParasite"/>
        </authorList>
    </citation>
    <scope>IDENTIFICATION</scope>
</reference>
<dbReference type="Proteomes" id="UP000272942">
    <property type="component" value="Unassembled WGS sequence"/>
</dbReference>
<sequence>MFFTCYKGSAHVALRWESIDYALNNPRGKMLYQALVKHERELGRSTIPDETFFSILNHNPDVFPIPGAFTGVHEEHTAIPLARAKIWSDFNLPCGSGHWQRSICIFGLADLPYLFKQPHFFANKFLPNVEPWAYDLLELWYATKVHNETIYGHLSDSFNSSYYHASPYATAHL</sequence>
<dbReference type="PANTHER" id="PTHR19297:SF185">
    <property type="entry name" value="BETA-1,3-GALACTOSYL-O-GLYCOSYL-GLYCOPROTEIN BETA-1,6-N-ACETYLGLUCOSAMINYLTRANSFERASE 3"/>
    <property type="match status" value="1"/>
</dbReference>
<proteinExistence type="predicted"/>
<dbReference type="OrthoDB" id="2019572at2759"/>
<name>A0A183AS09_9TREM</name>
<accession>A0A183AS09</accession>
<dbReference type="GO" id="GO:0008375">
    <property type="term" value="F:acetylglucosaminyltransferase activity"/>
    <property type="evidence" value="ECO:0007669"/>
    <property type="project" value="TreeGrafter"/>
</dbReference>
<keyword evidence="2" id="KW-1185">Reference proteome</keyword>
<dbReference type="WBParaSite" id="ECPE_0000977501-mRNA-1">
    <property type="protein sequence ID" value="ECPE_0000977501-mRNA-1"/>
    <property type="gene ID" value="ECPE_0000977501"/>
</dbReference>
<evidence type="ECO:0000313" key="1">
    <source>
        <dbReference type="EMBL" id="VDP85892.1"/>
    </source>
</evidence>
<protein>
    <submittedName>
        <fullName evidence="3">BEACH domain-containing protein</fullName>
    </submittedName>
</protein>
<dbReference type="AlphaFoldDB" id="A0A183AS09"/>
<evidence type="ECO:0000313" key="2">
    <source>
        <dbReference type="Proteomes" id="UP000272942"/>
    </source>
</evidence>
<dbReference type="EMBL" id="UZAN01047892">
    <property type="protein sequence ID" value="VDP85892.1"/>
    <property type="molecule type" value="Genomic_DNA"/>
</dbReference>
<evidence type="ECO:0000313" key="3">
    <source>
        <dbReference type="WBParaSite" id="ECPE_0000977501-mRNA-1"/>
    </source>
</evidence>
<organism evidence="3">
    <name type="scientific">Echinostoma caproni</name>
    <dbReference type="NCBI Taxonomy" id="27848"/>
    <lineage>
        <taxon>Eukaryota</taxon>
        <taxon>Metazoa</taxon>
        <taxon>Spiralia</taxon>
        <taxon>Lophotrochozoa</taxon>
        <taxon>Platyhelminthes</taxon>
        <taxon>Trematoda</taxon>
        <taxon>Digenea</taxon>
        <taxon>Plagiorchiida</taxon>
        <taxon>Echinostomata</taxon>
        <taxon>Echinostomatoidea</taxon>
        <taxon>Echinostomatidae</taxon>
        <taxon>Echinostoma</taxon>
    </lineage>
</organism>
<dbReference type="PANTHER" id="PTHR19297">
    <property type="entry name" value="GLYCOSYLTRANSFERASE 14 FAMILY MEMBER"/>
    <property type="match status" value="1"/>
</dbReference>
<reference evidence="1 2" key="2">
    <citation type="submission" date="2018-11" db="EMBL/GenBank/DDBJ databases">
        <authorList>
            <consortium name="Pathogen Informatics"/>
        </authorList>
    </citation>
    <scope>NUCLEOTIDE SEQUENCE [LARGE SCALE GENOMIC DNA]</scope>
    <source>
        <strain evidence="1 2">Egypt</strain>
    </source>
</reference>
<gene>
    <name evidence="1" type="ORF">ECPE_LOCUS9744</name>
</gene>